<comment type="subcellular location">
    <subcellularLocation>
        <location evidence="1">Cytoplasm</location>
    </subcellularLocation>
</comment>
<dbReference type="SMART" id="SM01199">
    <property type="entry name" value="FDF"/>
    <property type="match status" value="1"/>
</dbReference>
<feature type="domain" description="DFDF" evidence="10">
    <location>
        <begin position="314"/>
        <end position="350"/>
    </location>
</feature>
<dbReference type="AlphaFoldDB" id="A0AAW1UEV0"/>
<dbReference type="PANTHER" id="PTHR13586">
    <property type="entry name" value="SCD6 PROTEIN-RELATED"/>
    <property type="match status" value="1"/>
</dbReference>
<dbReference type="GO" id="GO:0006397">
    <property type="term" value="P:mRNA processing"/>
    <property type="evidence" value="ECO:0007669"/>
    <property type="project" value="UniProtKB-KW"/>
</dbReference>
<feature type="region of interest" description="Disordered" evidence="9">
    <location>
        <begin position="141"/>
        <end position="313"/>
    </location>
</feature>
<dbReference type="Pfam" id="PF12701">
    <property type="entry name" value="LSM14"/>
    <property type="match status" value="1"/>
</dbReference>
<dbReference type="InterPro" id="IPR025762">
    <property type="entry name" value="DFDF"/>
</dbReference>
<feature type="domain" description="Sm" evidence="13">
    <location>
        <begin position="1"/>
        <end position="81"/>
    </location>
</feature>
<dbReference type="SMART" id="SM01271">
    <property type="entry name" value="LSM14"/>
    <property type="match status" value="1"/>
</dbReference>
<evidence type="ECO:0000256" key="9">
    <source>
        <dbReference type="SAM" id="MobiDB-lite"/>
    </source>
</evidence>
<evidence type="ECO:0000259" key="11">
    <source>
        <dbReference type="PROSITE" id="PS51513"/>
    </source>
</evidence>
<feature type="short sequence motif" description="TFG box" evidence="8">
    <location>
        <begin position="417"/>
        <end position="437"/>
    </location>
</feature>
<dbReference type="PANTHER" id="PTHR13586:SF0">
    <property type="entry name" value="TRAILER HITCH, ISOFORM H"/>
    <property type="match status" value="1"/>
</dbReference>
<feature type="compositionally biased region" description="Polar residues" evidence="9">
    <location>
        <begin position="146"/>
        <end position="182"/>
    </location>
</feature>
<keyword evidence="4" id="KW-0678">Repressor</keyword>
<comment type="similarity">
    <text evidence="2">Belongs to the LSM14 family.</text>
</comment>
<comment type="caution">
    <text evidence="14">The sequence shown here is derived from an EMBL/GenBank/DDBJ whole genome shotgun (WGS) entry which is preliminary data.</text>
</comment>
<evidence type="ECO:0000256" key="3">
    <source>
        <dbReference type="ARBA" id="ARBA00022490"/>
    </source>
</evidence>
<dbReference type="PROSITE" id="PS52002">
    <property type="entry name" value="SM"/>
    <property type="match status" value="1"/>
</dbReference>
<evidence type="ECO:0000256" key="4">
    <source>
        <dbReference type="ARBA" id="ARBA00022491"/>
    </source>
</evidence>
<dbReference type="PROSITE" id="PS51536">
    <property type="entry name" value="TFG"/>
    <property type="match status" value="1"/>
</dbReference>
<name>A0AAW1UEV0_9CUCU</name>
<comment type="function">
    <text evidence="6">As a component of the decapping complex, involved in the degradation of mRNAs. Promotes P-body formation. Translational repressor.</text>
</comment>
<keyword evidence="3" id="KW-0963">Cytoplasm</keyword>
<evidence type="ECO:0000256" key="7">
    <source>
        <dbReference type="PROSITE-ProRule" id="PRU00846"/>
    </source>
</evidence>
<dbReference type="CDD" id="cd01736">
    <property type="entry name" value="LSm14_N"/>
    <property type="match status" value="1"/>
</dbReference>
<evidence type="ECO:0000256" key="8">
    <source>
        <dbReference type="PROSITE-ProRule" id="PRU00869"/>
    </source>
</evidence>
<evidence type="ECO:0000259" key="12">
    <source>
        <dbReference type="PROSITE" id="PS51536"/>
    </source>
</evidence>
<dbReference type="InterPro" id="IPR025609">
    <property type="entry name" value="Lsm14-like_N"/>
</dbReference>
<keyword evidence="15" id="KW-1185">Reference proteome</keyword>
<feature type="region of interest" description="Disordered" evidence="9">
    <location>
        <begin position="348"/>
        <end position="393"/>
    </location>
</feature>
<proteinExistence type="inferred from homology"/>
<organism evidence="14 15">
    <name type="scientific">Henosepilachna vigintioctopunctata</name>
    <dbReference type="NCBI Taxonomy" id="420089"/>
    <lineage>
        <taxon>Eukaryota</taxon>
        <taxon>Metazoa</taxon>
        <taxon>Ecdysozoa</taxon>
        <taxon>Arthropoda</taxon>
        <taxon>Hexapoda</taxon>
        <taxon>Insecta</taxon>
        <taxon>Pterygota</taxon>
        <taxon>Neoptera</taxon>
        <taxon>Endopterygota</taxon>
        <taxon>Coleoptera</taxon>
        <taxon>Polyphaga</taxon>
        <taxon>Cucujiformia</taxon>
        <taxon>Coccinelloidea</taxon>
        <taxon>Coccinellidae</taxon>
        <taxon>Epilachninae</taxon>
        <taxon>Epilachnini</taxon>
        <taxon>Henosepilachna</taxon>
    </lineage>
</organism>
<evidence type="ECO:0000259" key="13">
    <source>
        <dbReference type="PROSITE" id="PS52002"/>
    </source>
</evidence>
<evidence type="ECO:0000313" key="14">
    <source>
        <dbReference type="EMBL" id="KAK9881509.1"/>
    </source>
</evidence>
<reference evidence="14 15" key="1">
    <citation type="submission" date="2023-03" db="EMBL/GenBank/DDBJ databases">
        <title>Genome insight into feeding habits of ladybird beetles.</title>
        <authorList>
            <person name="Li H.-S."/>
            <person name="Huang Y.-H."/>
            <person name="Pang H."/>
        </authorList>
    </citation>
    <scope>NUCLEOTIDE SEQUENCE [LARGE SCALE GENOMIC DNA]</scope>
    <source>
        <strain evidence="14">SYSU_2023b</strain>
        <tissue evidence="14">Whole body</tissue>
    </source>
</reference>
<dbReference type="Gene3D" id="2.30.30.100">
    <property type="match status" value="1"/>
</dbReference>
<feature type="short sequence motif" description="FFD box" evidence="7">
    <location>
        <begin position="393"/>
        <end position="409"/>
    </location>
</feature>
<dbReference type="Pfam" id="PF09532">
    <property type="entry name" value="FDF"/>
    <property type="match status" value="1"/>
</dbReference>
<feature type="compositionally biased region" description="Basic and acidic residues" evidence="9">
    <location>
        <begin position="206"/>
        <end position="223"/>
    </location>
</feature>
<dbReference type="InterPro" id="IPR025761">
    <property type="entry name" value="FFD_box"/>
</dbReference>
<feature type="domain" description="TFG box profile" evidence="12">
    <location>
        <begin position="417"/>
        <end position="437"/>
    </location>
</feature>
<evidence type="ECO:0000259" key="10">
    <source>
        <dbReference type="PROSITE" id="PS51512"/>
    </source>
</evidence>
<dbReference type="EMBL" id="JARQZJ010000069">
    <property type="protein sequence ID" value="KAK9881509.1"/>
    <property type="molecule type" value="Genomic_DNA"/>
</dbReference>
<evidence type="ECO:0000256" key="2">
    <source>
        <dbReference type="ARBA" id="ARBA00010415"/>
    </source>
</evidence>
<evidence type="ECO:0000256" key="6">
    <source>
        <dbReference type="ARBA" id="ARBA00059323"/>
    </source>
</evidence>
<feature type="compositionally biased region" description="Polar residues" evidence="9">
    <location>
        <begin position="301"/>
        <end position="313"/>
    </location>
</feature>
<dbReference type="PROSITE" id="PS51513">
    <property type="entry name" value="FFD"/>
    <property type="match status" value="1"/>
</dbReference>
<gene>
    <name evidence="14" type="ORF">WA026_016389</name>
</gene>
<evidence type="ECO:0000313" key="15">
    <source>
        <dbReference type="Proteomes" id="UP001431783"/>
    </source>
</evidence>
<dbReference type="PROSITE" id="PS51512">
    <property type="entry name" value="DFDF"/>
    <property type="match status" value="1"/>
</dbReference>
<dbReference type="Proteomes" id="UP001431783">
    <property type="component" value="Unassembled WGS sequence"/>
</dbReference>
<dbReference type="InterPro" id="IPR019050">
    <property type="entry name" value="FDF_dom"/>
</dbReference>
<dbReference type="GO" id="GO:0034063">
    <property type="term" value="P:stress granule assembly"/>
    <property type="evidence" value="ECO:0007669"/>
    <property type="project" value="TreeGrafter"/>
</dbReference>
<dbReference type="InterPro" id="IPR010920">
    <property type="entry name" value="LSM_dom_sf"/>
</dbReference>
<dbReference type="GO" id="GO:0000932">
    <property type="term" value="C:P-body"/>
    <property type="evidence" value="ECO:0007669"/>
    <property type="project" value="TreeGrafter"/>
</dbReference>
<accession>A0AAW1UEV0</accession>
<feature type="domain" description="FFD box profile" evidence="11">
    <location>
        <begin position="393"/>
        <end position="409"/>
    </location>
</feature>
<dbReference type="InterPro" id="IPR025768">
    <property type="entry name" value="TFG_box"/>
</dbReference>
<feature type="compositionally biased region" description="Low complexity" evidence="9">
    <location>
        <begin position="235"/>
        <end position="260"/>
    </location>
</feature>
<evidence type="ECO:0000256" key="1">
    <source>
        <dbReference type="ARBA" id="ARBA00004496"/>
    </source>
</evidence>
<keyword evidence="5" id="KW-0507">mRNA processing</keyword>
<evidence type="ECO:0000256" key="5">
    <source>
        <dbReference type="ARBA" id="ARBA00022664"/>
    </source>
</evidence>
<dbReference type="SUPFAM" id="SSF50182">
    <property type="entry name" value="Sm-like ribonucleoproteins"/>
    <property type="match status" value="1"/>
</dbReference>
<sequence>MSTGMPELGSKISLISKADIRYEGRLFTVDPQECTIALSSVRSFGTEDRETQCAIPAQNQVYDYILFRGSDIKDIRVLNNVPPQTLNDPAIMQLSVPPSLSHQQFGGHPVIGHVPVPSMGQYGGGFGAMAMAGMPSGLAPGMGIPNRSNSGTKPNIIGGSSRSPTPVSLHSHKSSGVDQSVQAGGAGGKKEDKKGGNAKQGQQKGSEMRRRGSSRSRERKDSRIASSGAGDGQEQSQNRNQNRSLGGPRNNYHQNYNYQQRIDQGYGGNNQQMRGGWIQRGPMRGRGGRARGGPGGFRPVNHNQSGSNLNQQAARKRNTLKFENDFDFEQANTEFEELRSQLAKVKIDEGSSTGTVKSEIAATPTVNGDSEKKEDSGNETGAGETEQEEDHEVFYDKKKSFFDKISCEAVERAKGKSQRTDWRQERKLNSETFGVAATRRGNFRGRSGFRGMGYRGGFRAGYRPQQQQQQRRDQGQGKVTYPILNYKPPDCESASDKQPKVALSPDTSEVKLQAPEAQAGIIDLTELIEACPGLGEGPGYESGASTEVVEGISFIERY</sequence>
<dbReference type="GO" id="GO:0003729">
    <property type="term" value="F:mRNA binding"/>
    <property type="evidence" value="ECO:0007669"/>
    <property type="project" value="TreeGrafter"/>
</dbReference>
<dbReference type="FunFam" id="2.30.30.100:FF:000033">
    <property type="entry name" value="Trailer hitch, isoform C"/>
    <property type="match status" value="1"/>
</dbReference>
<dbReference type="GO" id="GO:0033962">
    <property type="term" value="P:P-body assembly"/>
    <property type="evidence" value="ECO:0007669"/>
    <property type="project" value="TreeGrafter"/>
</dbReference>
<protein>
    <submittedName>
        <fullName evidence="14">Uncharacterized protein</fullName>
    </submittedName>
</protein>
<feature type="compositionally biased region" description="Low complexity" evidence="9">
    <location>
        <begin position="460"/>
        <end position="469"/>
    </location>
</feature>
<feature type="region of interest" description="Disordered" evidence="9">
    <location>
        <begin position="457"/>
        <end position="481"/>
    </location>
</feature>
<dbReference type="InterPro" id="IPR047575">
    <property type="entry name" value="Sm"/>
</dbReference>